<dbReference type="EMBL" id="CP117454">
    <property type="protein sequence ID" value="WLG87746.1"/>
    <property type="molecule type" value="Genomic_DNA"/>
</dbReference>
<proteinExistence type="predicted"/>
<protein>
    <submittedName>
        <fullName evidence="1">Acyl-homoserine-lactone synthase</fullName>
    </submittedName>
</protein>
<sequence>MDNKEVDEYDSLNPYYLLISQYTGDEVIGCWRILETVGPTCSKILSLNCSTVSRSAKYSNA</sequence>
<keyword evidence="2" id="KW-1185">Reference proteome</keyword>
<name>A0ABY9F513_9PSED</name>
<accession>A0ABY9F513</accession>
<gene>
    <name evidence="1" type="ORF">PSH97_21425</name>
</gene>
<dbReference type="Pfam" id="PF00765">
    <property type="entry name" value="Autoind_synth"/>
    <property type="match status" value="1"/>
</dbReference>
<dbReference type="InterPro" id="IPR001690">
    <property type="entry name" value="Autoind_synthase"/>
</dbReference>
<reference evidence="1 2" key="1">
    <citation type="submission" date="2023-02" db="EMBL/GenBank/DDBJ databases">
        <title>Evolution of Hrp T3SS in non-pathogenic Pseudomonas fluorescens.</title>
        <authorList>
            <person name="Liao K."/>
            <person name="Wei H."/>
            <person name="Gu Y."/>
        </authorList>
    </citation>
    <scope>NUCLEOTIDE SEQUENCE [LARGE SCALE GENOMIC DNA]</scope>
    <source>
        <strain evidence="1 2">FP1935</strain>
    </source>
</reference>
<dbReference type="Proteomes" id="UP001239418">
    <property type="component" value="Chromosome"/>
</dbReference>
<organism evidence="1 2">
    <name type="scientific">Pseudomonas cucumis</name>
    <dbReference type="NCBI Taxonomy" id="2954082"/>
    <lineage>
        <taxon>Bacteria</taxon>
        <taxon>Pseudomonadati</taxon>
        <taxon>Pseudomonadota</taxon>
        <taxon>Gammaproteobacteria</taxon>
        <taxon>Pseudomonadales</taxon>
        <taxon>Pseudomonadaceae</taxon>
        <taxon>Pseudomonas</taxon>
    </lineage>
</organism>
<dbReference type="RefSeq" id="WP_305449844.1">
    <property type="nucleotide sequence ID" value="NZ_CP117454.1"/>
</dbReference>
<dbReference type="Gene3D" id="3.40.630.30">
    <property type="match status" value="1"/>
</dbReference>
<evidence type="ECO:0000313" key="1">
    <source>
        <dbReference type="EMBL" id="WLG87746.1"/>
    </source>
</evidence>
<evidence type="ECO:0000313" key="2">
    <source>
        <dbReference type="Proteomes" id="UP001239418"/>
    </source>
</evidence>